<dbReference type="Proteomes" id="UP000254938">
    <property type="component" value="Unassembled WGS sequence"/>
</dbReference>
<dbReference type="Gene3D" id="3.30.420.40">
    <property type="match status" value="1"/>
</dbReference>
<dbReference type="InterPro" id="IPR000600">
    <property type="entry name" value="ROK"/>
</dbReference>
<keyword evidence="1" id="KW-0808">Transferase</keyword>
<dbReference type="EC" id="2.7.1.59" evidence="1"/>
<gene>
    <name evidence="1" type="primary">nagK_1</name>
    <name evidence="1" type="ORF">NCTC9140_03524</name>
</gene>
<dbReference type="GO" id="GO:0045127">
    <property type="term" value="F:N-acetylglucosamine kinase activity"/>
    <property type="evidence" value="ECO:0007669"/>
    <property type="project" value="UniProtKB-EC"/>
</dbReference>
<name>A0A377TUW0_KLEPN</name>
<evidence type="ECO:0000313" key="1">
    <source>
        <dbReference type="EMBL" id="STS81780.1"/>
    </source>
</evidence>
<dbReference type="AlphaFoldDB" id="A0A377TUW0"/>
<proteinExistence type="predicted"/>
<protein>
    <submittedName>
        <fullName evidence="1">N-acetyl-D-glucosamine kinase</fullName>
        <ecNumber evidence="1">2.7.1.59</ecNumber>
    </submittedName>
</protein>
<dbReference type="Pfam" id="PF00480">
    <property type="entry name" value="ROK"/>
    <property type="match status" value="1"/>
</dbReference>
<organism evidence="1 2">
    <name type="scientific">Klebsiella pneumoniae</name>
    <dbReference type="NCBI Taxonomy" id="573"/>
    <lineage>
        <taxon>Bacteria</taxon>
        <taxon>Pseudomonadati</taxon>
        <taxon>Pseudomonadota</taxon>
        <taxon>Gammaproteobacteria</taxon>
        <taxon>Enterobacterales</taxon>
        <taxon>Enterobacteriaceae</taxon>
        <taxon>Klebsiella/Raoultella group</taxon>
        <taxon>Klebsiella</taxon>
        <taxon>Klebsiella pneumoniae complex</taxon>
    </lineage>
</organism>
<evidence type="ECO:0000313" key="2">
    <source>
        <dbReference type="Proteomes" id="UP000254938"/>
    </source>
</evidence>
<keyword evidence="1" id="KW-0418">Kinase</keyword>
<reference evidence="1 2" key="1">
    <citation type="submission" date="2018-06" db="EMBL/GenBank/DDBJ databases">
        <authorList>
            <consortium name="Pathogen Informatics"/>
            <person name="Doyle S."/>
        </authorList>
    </citation>
    <scope>NUCLEOTIDE SEQUENCE [LARGE SCALE GENOMIC DNA]</scope>
    <source>
        <strain evidence="1 2">NCTC9140</strain>
    </source>
</reference>
<sequence length="124" mass="13695">MYYGFDIGGSKIALGVFNQERRLQWEKRVATPKSSYEDFLQAVEALVREADDRFDQQGSVGIGIPGMPETADGTLYAANVPAASGRRCALTSARGWGARCVSIMTPTVSRCRKRGTMSLRNTRW</sequence>
<accession>A0A377TUW0</accession>
<dbReference type="InterPro" id="IPR043129">
    <property type="entry name" value="ATPase_NBD"/>
</dbReference>
<dbReference type="SUPFAM" id="SSF53067">
    <property type="entry name" value="Actin-like ATPase domain"/>
    <property type="match status" value="1"/>
</dbReference>
<dbReference type="EMBL" id="UGKQ01000007">
    <property type="protein sequence ID" value="STS81780.1"/>
    <property type="molecule type" value="Genomic_DNA"/>
</dbReference>